<dbReference type="EMBL" id="FLUN01000001">
    <property type="protein sequence ID" value="SBW10143.1"/>
    <property type="molecule type" value="Genomic_DNA"/>
</dbReference>
<evidence type="ECO:0000313" key="1">
    <source>
        <dbReference type="EMBL" id="SBW10143.1"/>
    </source>
</evidence>
<organism evidence="1">
    <name type="scientific">uncultured Eubacteriales bacterium</name>
    <dbReference type="NCBI Taxonomy" id="172733"/>
    <lineage>
        <taxon>Bacteria</taxon>
        <taxon>Bacillati</taxon>
        <taxon>Bacillota</taxon>
        <taxon>Clostridia</taxon>
        <taxon>Eubacteriales</taxon>
        <taxon>environmental samples</taxon>
    </lineage>
</organism>
<name>A0A212KEK8_9FIRM</name>
<sequence length="37" mass="4567">MYRNAVFNWMNRKLVVDIKCVTGYNWYVVKPIEKQME</sequence>
<protein>
    <submittedName>
        <fullName evidence="1">Uncharacterized protein</fullName>
    </submittedName>
</protein>
<reference evidence="1" key="1">
    <citation type="submission" date="2016-04" db="EMBL/GenBank/DDBJ databases">
        <authorList>
            <person name="Evans L.H."/>
            <person name="Alamgir A."/>
            <person name="Owens N."/>
            <person name="Weber N.D."/>
            <person name="Virtaneva K."/>
            <person name="Barbian K."/>
            <person name="Babar A."/>
            <person name="Rosenke K."/>
        </authorList>
    </citation>
    <scope>NUCLEOTIDE SEQUENCE</scope>
    <source>
        <strain evidence="1">86</strain>
    </source>
</reference>
<dbReference type="AlphaFoldDB" id="A0A212KEK8"/>
<gene>
    <name evidence="1" type="ORF">KL86CLO1_12851</name>
</gene>
<accession>A0A212KEK8</accession>
<proteinExistence type="predicted"/>